<dbReference type="EMBL" id="LVJS01000045">
    <property type="protein sequence ID" value="KZC23396.1"/>
    <property type="molecule type" value="Genomic_DNA"/>
</dbReference>
<evidence type="ECO:0000313" key="3">
    <source>
        <dbReference type="Proteomes" id="UP000076131"/>
    </source>
</evidence>
<comment type="caution">
    <text evidence="2">The sequence shown here is derived from an EMBL/GenBank/DDBJ whole genome shotgun (WGS) entry which is preliminary data.</text>
</comment>
<proteinExistence type="predicted"/>
<keyword evidence="3" id="KW-1185">Reference proteome</keyword>
<name>A0A154QGV0_9GAMM</name>
<feature type="compositionally biased region" description="Basic and acidic residues" evidence="1">
    <location>
        <begin position="12"/>
        <end position="26"/>
    </location>
</feature>
<evidence type="ECO:0000256" key="1">
    <source>
        <dbReference type="SAM" id="MobiDB-lite"/>
    </source>
</evidence>
<gene>
    <name evidence="2" type="ORF">RHOFW104T7_13835</name>
</gene>
<sequence length="87" mass="9311">MSGVAGSPHIPEGVRRCPTPERERNATFDDEAAVKSLFGGDSVVVGWRDQFGPNRMVLCGCRMMVALEQAIGDSLMHGGKAPIRSVP</sequence>
<dbReference type="AlphaFoldDB" id="A0A154QGV0"/>
<protein>
    <submittedName>
        <fullName evidence="2">Uncharacterized protein</fullName>
    </submittedName>
</protein>
<accession>A0A154QGV0</accession>
<organism evidence="2 3">
    <name type="scientific">Rhodanobacter thiooxydans</name>
    <dbReference type="NCBI Taxonomy" id="416169"/>
    <lineage>
        <taxon>Bacteria</taxon>
        <taxon>Pseudomonadati</taxon>
        <taxon>Pseudomonadota</taxon>
        <taxon>Gammaproteobacteria</taxon>
        <taxon>Lysobacterales</taxon>
        <taxon>Rhodanobacteraceae</taxon>
        <taxon>Rhodanobacter</taxon>
    </lineage>
</organism>
<reference evidence="2 3" key="1">
    <citation type="journal article" date="2016" name="MBio">
        <title>Lateral Gene Transfer in a Heavy Metal-Contaminated-Groundwater Microbial Community.</title>
        <authorList>
            <person name="Hemme C.L."/>
            <person name="Green S.J."/>
            <person name="Rishishwar L."/>
            <person name="Prakash O."/>
            <person name="Pettenato A."/>
            <person name="Chakraborty R."/>
            <person name="Deutschbauer A.M."/>
            <person name="Van Nostrand J.D."/>
            <person name="Wu L."/>
            <person name="He Z."/>
            <person name="Jordan I.K."/>
            <person name="Hazen T.C."/>
            <person name="Arkin A.P."/>
            <person name="Kostka J.E."/>
            <person name="Zhou J."/>
        </authorList>
    </citation>
    <scope>NUCLEOTIDE SEQUENCE [LARGE SCALE GENOMIC DNA]</scope>
    <source>
        <strain evidence="2 3">FW104-T7</strain>
    </source>
</reference>
<dbReference type="STRING" id="416169.RHOFW104T7_13835"/>
<feature type="region of interest" description="Disordered" evidence="1">
    <location>
        <begin position="1"/>
        <end position="26"/>
    </location>
</feature>
<evidence type="ECO:0000313" key="2">
    <source>
        <dbReference type="EMBL" id="KZC23396.1"/>
    </source>
</evidence>
<dbReference type="RefSeq" id="WP_008437970.1">
    <property type="nucleotide sequence ID" value="NZ_LVJS01000045.1"/>
</dbReference>
<dbReference type="Proteomes" id="UP000076131">
    <property type="component" value="Unassembled WGS sequence"/>
</dbReference>